<organism evidence="4 5">
    <name type="scientific">Chitinophaga agri</name>
    <dbReference type="NCBI Taxonomy" id="2703787"/>
    <lineage>
        <taxon>Bacteria</taxon>
        <taxon>Pseudomonadati</taxon>
        <taxon>Bacteroidota</taxon>
        <taxon>Chitinophagia</taxon>
        <taxon>Chitinophagales</taxon>
        <taxon>Chitinophagaceae</taxon>
        <taxon>Chitinophaga</taxon>
    </lineage>
</organism>
<dbReference type="InterPro" id="IPR015797">
    <property type="entry name" value="NUDIX_hydrolase-like_dom_sf"/>
</dbReference>
<sequence length="135" mass="15012">MAILKTVGLLIIQERKLLLAFSRNKQCFYLPGGKVDAGETEKGALCREIAEELNVVLSEAELEFYTHITAPAFGEQNGVIMEQDCYRLHRQVTPVPSAEIGEIRFFSSDEYAQQQAQAPGAIAVLRKLKEEGLVD</sequence>
<feature type="domain" description="Nudix hydrolase" evidence="3">
    <location>
        <begin position="2"/>
        <end position="129"/>
    </location>
</feature>
<dbReference type="PANTHER" id="PTHR43046">
    <property type="entry name" value="GDP-MANNOSE MANNOSYL HYDROLASE"/>
    <property type="match status" value="1"/>
</dbReference>
<keyword evidence="2" id="KW-0378">Hydrolase</keyword>
<dbReference type="RefSeq" id="WP_162335424.1">
    <property type="nucleotide sequence ID" value="NZ_CP048113.1"/>
</dbReference>
<dbReference type="AlphaFoldDB" id="A0A6B9ZN45"/>
<dbReference type="PROSITE" id="PS51462">
    <property type="entry name" value="NUDIX"/>
    <property type="match status" value="1"/>
</dbReference>
<reference evidence="4 5" key="1">
    <citation type="submission" date="2020-01" db="EMBL/GenBank/DDBJ databases">
        <title>Complete genome sequence of Chitinophaga sp. H33E-04 isolated from quinoa roots.</title>
        <authorList>
            <person name="Weon H.-Y."/>
            <person name="Lee S.A."/>
        </authorList>
    </citation>
    <scope>NUCLEOTIDE SEQUENCE [LARGE SCALE GENOMIC DNA]</scope>
    <source>
        <strain evidence="4 5">H33E-04</strain>
    </source>
</reference>
<proteinExistence type="predicted"/>
<dbReference type="PANTHER" id="PTHR43046:SF2">
    <property type="entry name" value="8-OXO-DGTP DIPHOSPHATASE-RELATED"/>
    <property type="match status" value="1"/>
</dbReference>
<comment type="cofactor">
    <cofactor evidence="1">
        <name>Mg(2+)</name>
        <dbReference type="ChEBI" id="CHEBI:18420"/>
    </cofactor>
</comment>
<evidence type="ECO:0000313" key="4">
    <source>
        <dbReference type="EMBL" id="QHS63708.1"/>
    </source>
</evidence>
<dbReference type="EMBL" id="CP048113">
    <property type="protein sequence ID" value="QHS63708.1"/>
    <property type="molecule type" value="Genomic_DNA"/>
</dbReference>
<evidence type="ECO:0000256" key="1">
    <source>
        <dbReference type="ARBA" id="ARBA00001946"/>
    </source>
</evidence>
<dbReference type="KEGG" id="chih:GWR21_30245"/>
<keyword evidence="5" id="KW-1185">Reference proteome</keyword>
<dbReference type="CDD" id="cd04690">
    <property type="entry name" value="NUDIX_Hydrolase"/>
    <property type="match status" value="1"/>
</dbReference>
<evidence type="ECO:0000313" key="5">
    <source>
        <dbReference type="Proteomes" id="UP000476411"/>
    </source>
</evidence>
<dbReference type="PROSITE" id="PS00893">
    <property type="entry name" value="NUDIX_BOX"/>
    <property type="match status" value="1"/>
</dbReference>
<accession>A0A6B9ZN45</accession>
<dbReference type="InterPro" id="IPR000086">
    <property type="entry name" value="NUDIX_hydrolase_dom"/>
</dbReference>
<name>A0A6B9ZN45_9BACT</name>
<evidence type="ECO:0000256" key="2">
    <source>
        <dbReference type="ARBA" id="ARBA00022801"/>
    </source>
</evidence>
<dbReference type="Proteomes" id="UP000476411">
    <property type="component" value="Chromosome"/>
</dbReference>
<dbReference type="Gene3D" id="3.90.79.10">
    <property type="entry name" value="Nucleoside Triphosphate Pyrophosphohydrolase"/>
    <property type="match status" value="1"/>
</dbReference>
<dbReference type="Pfam" id="PF00293">
    <property type="entry name" value="NUDIX"/>
    <property type="match status" value="1"/>
</dbReference>
<dbReference type="GO" id="GO:0016787">
    <property type="term" value="F:hydrolase activity"/>
    <property type="evidence" value="ECO:0007669"/>
    <property type="project" value="UniProtKB-KW"/>
</dbReference>
<dbReference type="SUPFAM" id="SSF55811">
    <property type="entry name" value="Nudix"/>
    <property type="match status" value="1"/>
</dbReference>
<protein>
    <submittedName>
        <fullName evidence="4">NUDIX domain-containing protein</fullName>
    </submittedName>
</protein>
<gene>
    <name evidence="4" type="ORF">GWR21_30245</name>
</gene>
<dbReference type="InterPro" id="IPR020084">
    <property type="entry name" value="NUDIX_hydrolase_CS"/>
</dbReference>
<evidence type="ECO:0000259" key="3">
    <source>
        <dbReference type="PROSITE" id="PS51462"/>
    </source>
</evidence>